<protein>
    <submittedName>
        <fullName evidence="1">Unnamed protein product</fullName>
    </submittedName>
</protein>
<sequence length="178" mass="19147">MPEQLTVSSMSISIMEDMLLQIIQDIIARTVLEEKVTRETYGTINNPIPINSINPLTNNINNSNDGESLVAIRKLNKGNNHSNGSNGNSQASSVTGTPQPSDLQLQPDLGRFTFVRNGKDIYANALSGGQGNGTHNGTNGHSASASELYFKCSNCDRKIAGSRFAAHIDKCLGGRTRK</sequence>
<evidence type="ECO:0000313" key="2">
    <source>
        <dbReference type="Proteomes" id="UP001165064"/>
    </source>
</evidence>
<reference evidence="1" key="1">
    <citation type="submission" date="2023-04" db="EMBL/GenBank/DDBJ databases">
        <title>Ambrosiozyma monospora NBRC 10751.</title>
        <authorList>
            <person name="Ichikawa N."/>
            <person name="Sato H."/>
            <person name="Tonouchi N."/>
        </authorList>
    </citation>
    <scope>NUCLEOTIDE SEQUENCE</scope>
    <source>
        <strain evidence="1">NBRC 10751</strain>
    </source>
</reference>
<name>A0ACB5UC21_AMBMO</name>
<dbReference type="Proteomes" id="UP001165064">
    <property type="component" value="Unassembled WGS sequence"/>
</dbReference>
<organism evidence="1 2">
    <name type="scientific">Ambrosiozyma monospora</name>
    <name type="common">Yeast</name>
    <name type="synonym">Endomycopsis monosporus</name>
    <dbReference type="NCBI Taxonomy" id="43982"/>
    <lineage>
        <taxon>Eukaryota</taxon>
        <taxon>Fungi</taxon>
        <taxon>Dikarya</taxon>
        <taxon>Ascomycota</taxon>
        <taxon>Saccharomycotina</taxon>
        <taxon>Pichiomycetes</taxon>
        <taxon>Pichiales</taxon>
        <taxon>Pichiaceae</taxon>
        <taxon>Ambrosiozyma</taxon>
    </lineage>
</organism>
<accession>A0ACB5UC21</accession>
<gene>
    <name evidence="1" type="ORF">Amon02_001312700</name>
</gene>
<proteinExistence type="predicted"/>
<dbReference type="EMBL" id="BSXS01016613">
    <property type="protein sequence ID" value="GMF08015.1"/>
    <property type="molecule type" value="Genomic_DNA"/>
</dbReference>
<keyword evidence="2" id="KW-1185">Reference proteome</keyword>
<evidence type="ECO:0000313" key="1">
    <source>
        <dbReference type="EMBL" id="GMF08015.1"/>
    </source>
</evidence>
<comment type="caution">
    <text evidence="1">The sequence shown here is derived from an EMBL/GenBank/DDBJ whole genome shotgun (WGS) entry which is preliminary data.</text>
</comment>